<dbReference type="Gene3D" id="1.10.10.10">
    <property type="entry name" value="Winged helix-like DNA-binding domain superfamily/Winged helix DNA-binding domain"/>
    <property type="match status" value="1"/>
</dbReference>
<dbReference type="SMART" id="SM00345">
    <property type="entry name" value="HTH_GNTR"/>
    <property type="match status" value="1"/>
</dbReference>
<dbReference type="InterPro" id="IPR036390">
    <property type="entry name" value="WH_DNA-bd_sf"/>
</dbReference>
<dbReference type="Pfam" id="PF00392">
    <property type="entry name" value="GntR"/>
    <property type="match status" value="1"/>
</dbReference>
<dbReference type="CDD" id="cd07377">
    <property type="entry name" value="WHTH_GntR"/>
    <property type="match status" value="1"/>
</dbReference>
<dbReference type="InterPro" id="IPR036388">
    <property type="entry name" value="WH-like_DNA-bd_sf"/>
</dbReference>
<dbReference type="SUPFAM" id="SSF46785">
    <property type="entry name" value="Winged helix' DNA-binding domain"/>
    <property type="match status" value="1"/>
</dbReference>
<dbReference type="RefSeq" id="WP_062409814.1">
    <property type="nucleotide sequence ID" value="NZ_BJCS01000005.1"/>
</dbReference>
<dbReference type="OrthoDB" id="9802328at2"/>
<evidence type="ECO:0000256" key="3">
    <source>
        <dbReference type="ARBA" id="ARBA00023163"/>
    </source>
</evidence>
<keyword evidence="3" id="KW-0804">Transcription</keyword>
<organism evidence="4 5">
    <name type="scientific">Paenibacillus naphthalenovorans</name>
    <dbReference type="NCBI Taxonomy" id="162209"/>
    <lineage>
        <taxon>Bacteria</taxon>
        <taxon>Bacillati</taxon>
        <taxon>Bacillota</taxon>
        <taxon>Bacilli</taxon>
        <taxon>Bacillales</taxon>
        <taxon>Paenibacillaceae</taxon>
        <taxon>Paenibacillus</taxon>
    </lineage>
</organism>
<keyword evidence="5" id="KW-1185">Reference proteome</keyword>
<dbReference type="GO" id="GO:0003677">
    <property type="term" value="F:DNA binding"/>
    <property type="evidence" value="ECO:0007669"/>
    <property type="project" value="UniProtKB-KW"/>
</dbReference>
<keyword evidence="1" id="KW-0805">Transcription regulation</keyword>
<gene>
    <name evidence="4" type="ORF">IJ22_37030</name>
</gene>
<dbReference type="EMBL" id="CP013652">
    <property type="protein sequence ID" value="ALS24041.1"/>
    <property type="molecule type" value="Genomic_DNA"/>
</dbReference>
<reference evidence="5" key="1">
    <citation type="submission" date="2015-12" db="EMBL/GenBank/DDBJ databases">
        <title>Complete genome sequences of two moderately thermophilic Paenibacillus species.</title>
        <authorList>
            <person name="Butler R.III."/>
            <person name="Wang J."/>
            <person name="Stark B.C."/>
            <person name="Pombert J.-F."/>
        </authorList>
    </citation>
    <scope>NUCLEOTIDE SEQUENCE [LARGE SCALE GENOMIC DNA]</scope>
    <source>
        <strain evidence="5">32O-Y</strain>
    </source>
</reference>
<dbReference type="PANTHER" id="PTHR38445:SF9">
    <property type="entry name" value="HTH-TYPE TRANSCRIPTIONAL REPRESSOR YTRA"/>
    <property type="match status" value="1"/>
</dbReference>
<protein>
    <submittedName>
        <fullName evidence="4">GntR family transcriptional regulator</fullName>
    </submittedName>
</protein>
<dbReference type="GO" id="GO:0003700">
    <property type="term" value="F:DNA-binding transcription factor activity"/>
    <property type="evidence" value="ECO:0007669"/>
    <property type="project" value="InterPro"/>
</dbReference>
<keyword evidence="2" id="KW-0238">DNA-binding</keyword>
<sequence>MDNDILLKVDPNLTFCINTQIKEQLKWLIGIEKIKTGEMLPPANQMADLLGINRNTVNLVYNQLRDEGYVSIQKGRGTQVIDSAKIKELQKMRQPMHELVTKTIAEAEAQGIPLTEFFKASLAYILLHHQTPTDQLRLLFVECKGHDHTFYRDEIKRVTGAEIKTVFLEDLLTTESVTIEALDYSNVVVTTLNHSDEVKKLFARYQKNVLTIGATIEMPLLLQIAQLKPGSQVSFVCLGKAGGQWMASRVQDANITHIQSHAIGIDDEALLKENIEKSDKVYASAAVYSELKALAPDKVELYPMVLEKSSENLLQEFAKSAN</sequence>
<dbReference type="STRING" id="162209.IJ22_37030"/>
<dbReference type="Proteomes" id="UP000061660">
    <property type="component" value="Chromosome"/>
</dbReference>
<evidence type="ECO:0000256" key="2">
    <source>
        <dbReference type="ARBA" id="ARBA00023125"/>
    </source>
</evidence>
<dbReference type="PANTHER" id="PTHR38445">
    <property type="entry name" value="HTH-TYPE TRANSCRIPTIONAL REPRESSOR YTRA"/>
    <property type="match status" value="1"/>
</dbReference>
<reference evidence="4 5" key="2">
    <citation type="journal article" date="2016" name="Genome Announc.">
        <title>Complete Genome Sequences of Two Interactive Moderate Thermophiles, Paenibacillus napthalenovorans 32O-Y and Paenibacillus sp. 32O-W.</title>
        <authorList>
            <person name="Butler R.R.III."/>
            <person name="Wang J."/>
            <person name="Stark B.C."/>
            <person name="Pombert J.F."/>
        </authorList>
    </citation>
    <scope>NUCLEOTIDE SEQUENCE [LARGE SCALE GENOMIC DNA]</scope>
    <source>
        <strain evidence="4 5">32O-Y</strain>
    </source>
</reference>
<dbReference type="PROSITE" id="PS50949">
    <property type="entry name" value="HTH_GNTR"/>
    <property type="match status" value="1"/>
</dbReference>
<dbReference type="PATRIC" id="fig|162209.4.peg.3943"/>
<dbReference type="InterPro" id="IPR000524">
    <property type="entry name" value="Tscrpt_reg_HTH_GntR"/>
</dbReference>
<name>A0A0U2UCP9_9BACL</name>
<accession>A0A0U2UCP9</accession>
<dbReference type="KEGG" id="pnp:IJ22_37030"/>
<evidence type="ECO:0000313" key="4">
    <source>
        <dbReference type="EMBL" id="ALS24041.1"/>
    </source>
</evidence>
<proteinExistence type="predicted"/>
<evidence type="ECO:0000313" key="5">
    <source>
        <dbReference type="Proteomes" id="UP000061660"/>
    </source>
</evidence>
<dbReference type="AlphaFoldDB" id="A0A0U2UCP9"/>
<evidence type="ECO:0000256" key="1">
    <source>
        <dbReference type="ARBA" id="ARBA00023015"/>
    </source>
</evidence>